<organism evidence="7 8">
    <name type="scientific">Rudanella paleaurantiibacter</name>
    <dbReference type="NCBI Taxonomy" id="2614655"/>
    <lineage>
        <taxon>Bacteria</taxon>
        <taxon>Pseudomonadati</taxon>
        <taxon>Bacteroidota</taxon>
        <taxon>Cytophagia</taxon>
        <taxon>Cytophagales</taxon>
        <taxon>Cytophagaceae</taxon>
        <taxon>Rudanella</taxon>
    </lineage>
</organism>
<evidence type="ECO:0000256" key="2">
    <source>
        <dbReference type="ARBA" id="ARBA00022692"/>
    </source>
</evidence>
<comment type="caution">
    <text evidence="7">The sequence shown here is derived from an EMBL/GenBank/DDBJ whole genome shotgun (WGS) entry which is preliminary data.</text>
</comment>
<dbReference type="Proteomes" id="UP000488299">
    <property type="component" value="Unassembled WGS sequence"/>
</dbReference>
<keyword evidence="8" id="KW-1185">Reference proteome</keyword>
<evidence type="ECO:0000256" key="4">
    <source>
        <dbReference type="ARBA" id="ARBA00023136"/>
    </source>
</evidence>
<name>A0A7J5U2P9_9BACT</name>
<proteinExistence type="predicted"/>
<evidence type="ECO:0000256" key="3">
    <source>
        <dbReference type="ARBA" id="ARBA00022989"/>
    </source>
</evidence>
<keyword evidence="4 5" id="KW-0472">Membrane</keyword>
<protein>
    <submittedName>
        <fullName evidence="7">RDD family protein</fullName>
    </submittedName>
</protein>
<dbReference type="Pfam" id="PF06271">
    <property type="entry name" value="RDD"/>
    <property type="match status" value="1"/>
</dbReference>
<gene>
    <name evidence="7" type="ORF">F5984_07050</name>
</gene>
<feature type="transmembrane region" description="Helical" evidence="5">
    <location>
        <begin position="56"/>
        <end position="76"/>
    </location>
</feature>
<feature type="transmembrane region" description="Helical" evidence="5">
    <location>
        <begin position="24"/>
        <end position="44"/>
    </location>
</feature>
<dbReference type="PANTHER" id="PTHR38480:SF1">
    <property type="entry name" value="SLR0254 PROTEIN"/>
    <property type="match status" value="1"/>
</dbReference>
<dbReference type="RefSeq" id="WP_152123548.1">
    <property type="nucleotide sequence ID" value="NZ_WELI01000002.1"/>
</dbReference>
<comment type="subcellular location">
    <subcellularLocation>
        <location evidence="1">Membrane</location>
        <topology evidence="1">Multi-pass membrane protein</topology>
    </subcellularLocation>
</comment>
<evidence type="ECO:0000256" key="1">
    <source>
        <dbReference type="ARBA" id="ARBA00004141"/>
    </source>
</evidence>
<sequence>MPVTIRTSQNVVLEYEPASLGERFVATLIDYLIFLGWVILTAYIASQGGRMLGNYYWFFVVLAPMLFYDLLTEWLLNGQSLGKLAMNIRVVKLDGSRPGLGDYLLRWLFRLVDTRALNGVVAMVAVAANDRGQRLGDVAAGTTVVKIKPPITFDDVLHTLLPDDYHVQFPDSIILTDRDLNIVRDTLRTGHPVLLERAAARVKSVTGVSSPMPAELFLQTVVADHQFMTTRGVQY</sequence>
<evidence type="ECO:0000313" key="8">
    <source>
        <dbReference type="Proteomes" id="UP000488299"/>
    </source>
</evidence>
<evidence type="ECO:0000259" key="6">
    <source>
        <dbReference type="Pfam" id="PF06271"/>
    </source>
</evidence>
<dbReference type="PANTHER" id="PTHR38480">
    <property type="entry name" value="SLR0254 PROTEIN"/>
    <property type="match status" value="1"/>
</dbReference>
<dbReference type="InterPro" id="IPR010432">
    <property type="entry name" value="RDD"/>
</dbReference>
<feature type="domain" description="RDD" evidence="6">
    <location>
        <begin position="18"/>
        <end position="141"/>
    </location>
</feature>
<reference evidence="7 8" key="1">
    <citation type="submission" date="2019-10" db="EMBL/GenBank/DDBJ databases">
        <title>Rudanella paleaurantiibacter sp. nov., isolated from sludge.</title>
        <authorList>
            <person name="Xu S.Q."/>
        </authorList>
    </citation>
    <scope>NUCLEOTIDE SEQUENCE [LARGE SCALE GENOMIC DNA]</scope>
    <source>
        <strain evidence="7 8">HX-22-17</strain>
    </source>
</reference>
<keyword evidence="3 5" id="KW-1133">Transmembrane helix</keyword>
<dbReference type="GO" id="GO:0016020">
    <property type="term" value="C:membrane"/>
    <property type="evidence" value="ECO:0007669"/>
    <property type="project" value="UniProtKB-SubCell"/>
</dbReference>
<dbReference type="AlphaFoldDB" id="A0A7J5U2P9"/>
<evidence type="ECO:0000313" key="7">
    <source>
        <dbReference type="EMBL" id="KAB7731970.1"/>
    </source>
</evidence>
<dbReference type="EMBL" id="WELI01000002">
    <property type="protein sequence ID" value="KAB7731970.1"/>
    <property type="molecule type" value="Genomic_DNA"/>
</dbReference>
<evidence type="ECO:0000256" key="5">
    <source>
        <dbReference type="SAM" id="Phobius"/>
    </source>
</evidence>
<accession>A0A7J5U2P9</accession>
<keyword evidence="2 5" id="KW-0812">Transmembrane</keyword>